<feature type="compositionally biased region" description="Basic residues" evidence="1">
    <location>
        <begin position="48"/>
        <end position="58"/>
    </location>
</feature>
<reference evidence="2 3" key="1">
    <citation type="journal article" date="2014" name="Genome Announc.">
        <title>Genome sequence of the basidiomycetous fungus Pseudozyma aphidis DSM70725, an efficient producer of biosurfactant mannosylerythritol lipids.</title>
        <authorList>
            <person name="Lorenz S."/>
            <person name="Guenther M."/>
            <person name="Grumaz C."/>
            <person name="Rupp S."/>
            <person name="Zibek S."/>
            <person name="Sohn K."/>
        </authorList>
    </citation>
    <scope>NUCLEOTIDE SEQUENCE [LARGE SCALE GENOMIC DNA]</scope>
    <source>
        <strain evidence="3">ATCC 32657 / CBS 517.83 / DSM 70725 / JCM 10318 / NBRC 10182 / NRRL Y-7954 / St-0401</strain>
    </source>
</reference>
<protein>
    <submittedName>
        <fullName evidence="2">Uncharacterized protein</fullName>
    </submittedName>
</protein>
<accession>W3VE14</accession>
<dbReference type="HOGENOM" id="CLU_1482613_0_0_1"/>
<comment type="caution">
    <text evidence="2">The sequence shown here is derived from an EMBL/GenBank/DDBJ whole genome shotgun (WGS) entry which is preliminary data.</text>
</comment>
<name>W3VE14_MOEAP</name>
<evidence type="ECO:0000313" key="3">
    <source>
        <dbReference type="Proteomes" id="UP000019462"/>
    </source>
</evidence>
<dbReference type="AlphaFoldDB" id="W3VE14"/>
<evidence type="ECO:0000256" key="1">
    <source>
        <dbReference type="SAM" id="MobiDB-lite"/>
    </source>
</evidence>
<dbReference type="EMBL" id="AWNI01000040">
    <property type="protein sequence ID" value="ETS59878.1"/>
    <property type="molecule type" value="Genomic_DNA"/>
</dbReference>
<gene>
    <name evidence="2" type="ORF">PaG_06200</name>
</gene>
<feature type="region of interest" description="Disordered" evidence="1">
    <location>
        <begin position="47"/>
        <end position="93"/>
    </location>
</feature>
<dbReference type="Proteomes" id="UP000019462">
    <property type="component" value="Unassembled WGS sequence"/>
</dbReference>
<evidence type="ECO:0000313" key="2">
    <source>
        <dbReference type="EMBL" id="ETS59878.1"/>
    </source>
</evidence>
<proteinExistence type="predicted"/>
<keyword evidence="3" id="KW-1185">Reference proteome</keyword>
<organism evidence="2 3">
    <name type="scientific">Moesziomyces aphidis</name>
    <name type="common">Pseudozyma aphidis</name>
    <dbReference type="NCBI Taxonomy" id="84754"/>
    <lineage>
        <taxon>Eukaryota</taxon>
        <taxon>Fungi</taxon>
        <taxon>Dikarya</taxon>
        <taxon>Basidiomycota</taxon>
        <taxon>Ustilaginomycotina</taxon>
        <taxon>Ustilaginomycetes</taxon>
        <taxon>Ustilaginales</taxon>
        <taxon>Ustilaginaceae</taxon>
        <taxon>Moesziomyces</taxon>
    </lineage>
</organism>
<sequence>MVVLRLSHGRKLESIELMAASMRTRVQRETAATLILDLIELSYEHRRNGTKRRAHKPLRSLLTPPAAHSGATQFASSPGAPRPPETPFGNGQVPASLTQVAANASLQGSAAQVESSQVEVSASMKGHSKIALVRIGWERGSSVAATRPSSIRKASSTASIVRTCPLRPHTLLFDIKNTIVRE</sequence>